<evidence type="ECO:0000313" key="1">
    <source>
        <dbReference type="EMBL" id="MBC4018597.1"/>
    </source>
</evidence>
<sequence length="262" mass="27198">MAPPLPVAPQAGASGVWPDHAARFYAAALDRSDYAAAAAAALRGLLGIPASLLDIGAGAGQPVAGWLPATAHWTALEPNRYLRARLGRLARTTHPRLRPLAAPWEALPGLGLPRHGVALAANIAGPMAEPHPLLALMRRYASGAVAWIVPAQRGPRRWCLSGALPAALHGEDEQPAVALVLERLGAVARPDRSAVFPWTFRARFADAGAAIAHCAAQLALAPDAPCHAALAAHLDTILRPLPEGGVELAAPKLSALLAWDLA</sequence>
<reference evidence="1" key="1">
    <citation type="submission" date="2020-08" db="EMBL/GenBank/DDBJ databases">
        <authorList>
            <person name="Hu Y."/>
            <person name="Nguyen S.V."/>
            <person name="Li F."/>
            <person name="Fanning S."/>
        </authorList>
    </citation>
    <scope>NUCLEOTIDE SEQUENCE</scope>
    <source>
        <strain evidence="1">SYSU D8009</strain>
    </source>
</reference>
<dbReference type="Proteomes" id="UP000600101">
    <property type="component" value="Unassembled WGS sequence"/>
</dbReference>
<organism evidence="1 2">
    <name type="scientific">Siccirubricoccus deserti</name>
    <dbReference type="NCBI Taxonomy" id="2013562"/>
    <lineage>
        <taxon>Bacteria</taxon>
        <taxon>Pseudomonadati</taxon>
        <taxon>Pseudomonadota</taxon>
        <taxon>Alphaproteobacteria</taxon>
        <taxon>Acetobacterales</taxon>
        <taxon>Roseomonadaceae</taxon>
        <taxon>Siccirubricoccus</taxon>
    </lineage>
</organism>
<gene>
    <name evidence="1" type="ORF">H7965_25360</name>
</gene>
<dbReference type="RefSeq" id="WP_186773346.1">
    <property type="nucleotide sequence ID" value="NZ_JACOMF010000065.1"/>
</dbReference>
<proteinExistence type="predicted"/>
<dbReference type="AlphaFoldDB" id="A0A9X0UFB9"/>
<accession>A0A9X0UFB9</accession>
<protein>
    <submittedName>
        <fullName evidence="1">Uncharacterized protein</fullName>
    </submittedName>
</protein>
<evidence type="ECO:0000313" key="2">
    <source>
        <dbReference type="Proteomes" id="UP000600101"/>
    </source>
</evidence>
<comment type="caution">
    <text evidence="1">The sequence shown here is derived from an EMBL/GenBank/DDBJ whole genome shotgun (WGS) entry which is preliminary data.</text>
</comment>
<dbReference type="Gene3D" id="3.40.50.150">
    <property type="entry name" value="Vaccinia Virus protein VP39"/>
    <property type="match status" value="1"/>
</dbReference>
<name>A0A9X0UFB9_9PROT</name>
<keyword evidence="2" id="KW-1185">Reference proteome</keyword>
<dbReference type="EMBL" id="JACOMF010000065">
    <property type="protein sequence ID" value="MBC4018597.1"/>
    <property type="molecule type" value="Genomic_DNA"/>
</dbReference>
<dbReference type="InterPro" id="IPR029063">
    <property type="entry name" value="SAM-dependent_MTases_sf"/>
</dbReference>
<dbReference type="SUPFAM" id="SSF53335">
    <property type="entry name" value="S-adenosyl-L-methionine-dependent methyltransferases"/>
    <property type="match status" value="1"/>
</dbReference>